<evidence type="ECO:0000256" key="1">
    <source>
        <dbReference type="ARBA" id="ARBA00004533"/>
    </source>
</evidence>
<sequence>MKTPSLTSITQYNRQIARLIMLVATLYFAWRMSSLLWLLAGQDKMPLNPPAQSQQTSTSAMVDSSRLASFTLFKSAPIESSPNAAANAPETALQLKLDGVFVSVEKTRSSAIISEQGQTVGKLYKVGQQVAGGATLSAVFVDKVLLQRNGNDEVLRFVKTNLLGGDAPVTTPNAPANTGAQARQMLGQAINRLNTDPSGYLAEMGLLAKGQGYEISDNAPAHLRRSIGLRTGDKILKLNGQVLGNPQADKDLLQQVQQSGHARIEILRGSQTLTIEQTF</sequence>
<comment type="subcellular location">
    <subcellularLocation>
        <location evidence="1">Cell inner membrane</location>
    </subcellularLocation>
</comment>
<evidence type="ECO:0000256" key="7">
    <source>
        <dbReference type="ARBA" id="ARBA00022989"/>
    </source>
</evidence>
<evidence type="ECO:0000259" key="10">
    <source>
        <dbReference type="Pfam" id="PF11356"/>
    </source>
</evidence>
<dbReference type="Gene3D" id="2.30.42.10">
    <property type="match status" value="1"/>
</dbReference>
<keyword evidence="12" id="KW-1185">Reference proteome</keyword>
<evidence type="ECO:0000256" key="5">
    <source>
        <dbReference type="ARBA" id="ARBA00022692"/>
    </source>
</evidence>
<dbReference type="InterPro" id="IPR024961">
    <property type="entry name" value="T2SS_GspC_N"/>
</dbReference>
<evidence type="ECO:0000313" key="11">
    <source>
        <dbReference type="EMBL" id="PTQ87713.1"/>
    </source>
</evidence>
<keyword evidence="3" id="KW-1003">Cell membrane</keyword>
<reference evidence="11 12" key="1">
    <citation type="submission" date="2018-04" db="EMBL/GenBank/DDBJ databases">
        <title>Genomic Encyclopedia of Archaeal and Bacterial Type Strains, Phase II (KMG-II): from individual species to whole genera.</title>
        <authorList>
            <person name="Goeker M."/>
        </authorList>
    </citation>
    <scope>NUCLEOTIDE SEQUENCE [LARGE SCALE GENOMIC DNA]</scope>
    <source>
        <strain evidence="11 12">DSM 5822</strain>
    </source>
</reference>
<accession>A0A2T5IV15</accession>
<dbReference type="Pfam" id="PF11356">
    <property type="entry name" value="T2SSC"/>
    <property type="match status" value="1"/>
</dbReference>
<dbReference type="Proteomes" id="UP000244223">
    <property type="component" value="Unassembled WGS sequence"/>
</dbReference>
<keyword evidence="2" id="KW-0813">Transport</keyword>
<dbReference type="EMBL" id="QAON01000017">
    <property type="protein sequence ID" value="PTQ87713.1"/>
    <property type="molecule type" value="Genomic_DNA"/>
</dbReference>
<comment type="caution">
    <text evidence="11">The sequence shown here is derived from an EMBL/GenBank/DDBJ whole genome shotgun (WGS) entry which is preliminary data.</text>
</comment>
<protein>
    <submittedName>
        <fullName evidence="11">Type II secretion system protein C (GspC)</fullName>
    </submittedName>
</protein>
<evidence type="ECO:0000313" key="12">
    <source>
        <dbReference type="Proteomes" id="UP000244223"/>
    </source>
</evidence>
<keyword evidence="5 9" id="KW-0812">Transmembrane</keyword>
<gene>
    <name evidence="11" type="ORF">C8N29_11737</name>
</gene>
<keyword evidence="6" id="KW-0653">Protein transport</keyword>
<feature type="domain" description="Type II secretion system protein GspC N-terminal" evidence="10">
    <location>
        <begin position="25"/>
        <end position="157"/>
    </location>
</feature>
<dbReference type="GO" id="GO:0005886">
    <property type="term" value="C:plasma membrane"/>
    <property type="evidence" value="ECO:0007669"/>
    <property type="project" value="UniProtKB-SubCell"/>
</dbReference>
<dbReference type="Gene3D" id="2.30.30.830">
    <property type="match status" value="1"/>
</dbReference>
<evidence type="ECO:0000256" key="6">
    <source>
        <dbReference type="ARBA" id="ARBA00022927"/>
    </source>
</evidence>
<keyword evidence="8 9" id="KW-0472">Membrane</keyword>
<evidence type="ECO:0000256" key="4">
    <source>
        <dbReference type="ARBA" id="ARBA00022519"/>
    </source>
</evidence>
<keyword evidence="4" id="KW-0997">Cell inner membrane</keyword>
<name>A0A2T5IV15_9GAMM</name>
<dbReference type="GO" id="GO:0015031">
    <property type="term" value="P:protein transport"/>
    <property type="evidence" value="ECO:0007669"/>
    <property type="project" value="UniProtKB-KW"/>
</dbReference>
<dbReference type="AlphaFoldDB" id="A0A2T5IV15"/>
<evidence type="ECO:0000256" key="9">
    <source>
        <dbReference type="SAM" id="Phobius"/>
    </source>
</evidence>
<evidence type="ECO:0000256" key="3">
    <source>
        <dbReference type="ARBA" id="ARBA00022475"/>
    </source>
</evidence>
<feature type="transmembrane region" description="Helical" evidence="9">
    <location>
        <begin position="20"/>
        <end position="40"/>
    </location>
</feature>
<dbReference type="SUPFAM" id="SSF50156">
    <property type="entry name" value="PDZ domain-like"/>
    <property type="match status" value="1"/>
</dbReference>
<keyword evidence="7 9" id="KW-1133">Transmembrane helix</keyword>
<dbReference type="RefSeq" id="WP_170106999.1">
    <property type="nucleotide sequence ID" value="NZ_QAON01000017.1"/>
</dbReference>
<evidence type="ECO:0000256" key="8">
    <source>
        <dbReference type="ARBA" id="ARBA00023136"/>
    </source>
</evidence>
<evidence type="ECO:0000256" key="2">
    <source>
        <dbReference type="ARBA" id="ARBA00022448"/>
    </source>
</evidence>
<organism evidence="11 12">
    <name type="scientific">Agitococcus lubricus</name>
    <dbReference type="NCBI Taxonomy" id="1077255"/>
    <lineage>
        <taxon>Bacteria</taxon>
        <taxon>Pseudomonadati</taxon>
        <taxon>Pseudomonadota</taxon>
        <taxon>Gammaproteobacteria</taxon>
        <taxon>Moraxellales</taxon>
        <taxon>Moraxellaceae</taxon>
        <taxon>Agitococcus</taxon>
    </lineage>
</organism>
<proteinExistence type="predicted"/>
<dbReference type="InterPro" id="IPR036034">
    <property type="entry name" value="PDZ_sf"/>
</dbReference>